<evidence type="ECO:0000313" key="3">
    <source>
        <dbReference type="Proteomes" id="UP000738349"/>
    </source>
</evidence>
<protein>
    <submittedName>
        <fullName evidence="2">Uncharacterized protein</fullName>
    </submittedName>
</protein>
<feature type="transmembrane region" description="Helical" evidence="1">
    <location>
        <begin position="31"/>
        <end position="49"/>
    </location>
</feature>
<comment type="caution">
    <text evidence="2">The sequence shown here is derived from an EMBL/GenBank/DDBJ whole genome shotgun (WGS) entry which is preliminary data.</text>
</comment>
<dbReference type="EMBL" id="JAGMUV010000005">
    <property type="protein sequence ID" value="KAH7156176.1"/>
    <property type="molecule type" value="Genomic_DNA"/>
</dbReference>
<feature type="transmembrane region" description="Helical" evidence="1">
    <location>
        <begin position="108"/>
        <end position="132"/>
    </location>
</feature>
<dbReference type="Proteomes" id="UP000738349">
    <property type="component" value="Unassembled WGS sequence"/>
</dbReference>
<feature type="transmembrane region" description="Helical" evidence="1">
    <location>
        <begin position="487"/>
        <end position="509"/>
    </location>
</feature>
<gene>
    <name evidence="2" type="ORF">EDB81DRAFT_928155</name>
</gene>
<evidence type="ECO:0000313" key="2">
    <source>
        <dbReference type="EMBL" id="KAH7156176.1"/>
    </source>
</evidence>
<keyword evidence="1" id="KW-0472">Membrane</keyword>
<keyword evidence="1" id="KW-1133">Transmembrane helix</keyword>
<dbReference type="AlphaFoldDB" id="A0A9P9FAB1"/>
<keyword evidence="1" id="KW-0812">Transmembrane</keyword>
<organism evidence="2 3">
    <name type="scientific">Dactylonectria macrodidyma</name>
    <dbReference type="NCBI Taxonomy" id="307937"/>
    <lineage>
        <taxon>Eukaryota</taxon>
        <taxon>Fungi</taxon>
        <taxon>Dikarya</taxon>
        <taxon>Ascomycota</taxon>
        <taxon>Pezizomycotina</taxon>
        <taxon>Sordariomycetes</taxon>
        <taxon>Hypocreomycetidae</taxon>
        <taxon>Hypocreales</taxon>
        <taxon>Nectriaceae</taxon>
        <taxon>Dactylonectria</taxon>
    </lineage>
</organism>
<dbReference type="OrthoDB" id="3540210at2759"/>
<evidence type="ECO:0000256" key="1">
    <source>
        <dbReference type="SAM" id="Phobius"/>
    </source>
</evidence>
<keyword evidence="3" id="KW-1185">Reference proteome</keyword>
<accession>A0A9P9FAB1</accession>
<sequence length="662" mass="73790">MATQIYTGFWTDWDRGPVLGATVTLSARNGGLLLAFLAVMVTIVAIRLWRILSFAAHQVLASNSLHDGLYYQRQHILRNASSPGAAIWLFLQQAWHWRRVADHALFRTVPWAVFAMLYLVLFAATSVLSSWVSDGATEHRIIKSQSCGLFVPADRDALHELRAYENHKAANYARQCYGDASTSTSCDSLPVSSISWTNSSVACPFEESVCLNVPAFQMTTDLIDSHLHLGINGPKHNRVSFRRETVCSPLVTQPGYAEYIQGAEAEARGWPDDIEHTHIYNNLSWHASIGFNVWPYTYSRNAKMVDITLLLIIPNSVVHFGPNTDPVFSATLESPYEDGSMVYLPDRYVSPIACADRYQDSKALFDNAEALELGLNAVQRATVLRVAFVMAANSFYSVIFTRTQSFLRAQERVASLNLLPLPSNQWEVEMSALFSVTLSSMQHQIVAYPTGPPQSFADEDHPDEIGSALEAMCHNQRVRSTQGTLNFSVLGSGIMLGIGLLIIVSSYLVEPVAGFIQKKMGRGTQAAWRWARDDSLQVMRMLFEAMGAGEWEKAAGTFPRTKTTQWRLKQLGLPPEADVLRRDARVDRRGLSCELEKGLSARQALNSSEERVDGIVYGVVEATKEEEFPVERGPNHLVVGLDRSQVRSSHHWNLSICESLHH</sequence>
<proteinExistence type="predicted"/>
<reference evidence="2" key="1">
    <citation type="journal article" date="2021" name="Nat. Commun.">
        <title>Genetic determinants of endophytism in the Arabidopsis root mycobiome.</title>
        <authorList>
            <person name="Mesny F."/>
            <person name="Miyauchi S."/>
            <person name="Thiergart T."/>
            <person name="Pickel B."/>
            <person name="Atanasova L."/>
            <person name="Karlsson M."/>
            <person name="Huettel B."/>
            <person name="Barry K.W."/>
            <person name="Haridas S."/>
            <person name="Chen C."/>
            <person name="Bauer D."/>
            <person name="Andreopoulos W."/>
            <person name="Pangilinan J."/>
            <person name="LaButti K."/>
            <person name="Riley R."/>
            <person name="Lipzen A."/>
            <person name="Clum A."/>
            <person name="Drula E."/>
            <person name="Henrissat B."/>
            <person name="Kohler A."/>
            <person name="Grigoriev I.V."/>
            <person name="Martin F.M."/>
            <person name="Hacquard S."/>
        </authorList>
    </citation>
    <scope>NUCLEOTIDE SEQUENCE</scope>
    <source>
        <strain evidence="2">MPI-CAGE-AT-0147</strain>
    </source>
</reference>
<name>A0A9P9FAB1_9HYPO</name>